<keyword evidence="3" id="KW-1185">Reference proteome</keyword>
<feature type="transmembrane region" description="Helical" evidence="1">
    <location>
        <begin position="44"/>
        <end position="61"/>
    </location>
</feature>
<gene>
    <name evidence="2" type="ORF">SAMN05444340_104291</name>
</gene>
<dbReference type="AlphaFoldDB" id="A0A1H3I312"/>
<evidence type="ECO:0000313" key="3">
    <source>
        <dbReference type="Proteomes" id="UP000199286"/>
    </source>
</evidence>
<dbReference type="Proteomes" id="UP000199286">
    <property type="component" value="Unassembled WGS sequence"/>
</dbReference>
<sequence>MAITIIALGTALFSGYLVLTGLPGVLRDTAQVLAGTLGTRGGRASSLAFAALWLMIFILGMA</sequence>
<reference evidence="2 3" key="1">
    <citation type="submission" date="2016-10" db="EMBL/GenBank/DDBJ databases">
        <authorList>
            <person name="de Groot N.N."/>
        </authorList>
    </citation>
    <scope>NUCLEOTIDE SEQUENCE [LARGE SCALE GENOMIC DNA]</scope>
    <source>
        <strain evidence="2 3">DSM 26880</strain>
    </source>
</reference>
<name>A0A1H3I312_9RHOB</name>
<organism evidence="2 3">
    <name type="scientific">Citreimonas salinaria</name>
    <dbReference type="NCBI Taxonomy" id="321339"/>
    <lineage>
        <taxon>Bacteria</taxon>
        <taxon>Pseudomonadati</taxon>
        <taxon>Pseudomonadota</taxon>
        <taxon>Alphaproteobacteria</taxon>
        <taxon>Rhodobacterales</taxon>
        <taxon>Roseobacteraceae</taxon>
        <taxon>Citreimonas</taxon>
    </lineage>
</organism>
<evidence type="ECO:0000256" key="1">
    <source>
        <dbReference type="SAM" id="Phobius"/>
    </source>
</evidence>
<protein>
    <submittedName>
        <fullName evidence="2">Uncharacterized protein</fullName>
    </submittedName>
</protein>
<accession>A0A1H3I312</accession>
<keyword evidence="1" id="KW-1133">Transmembrane helix</keyword>
<evidence type="ECO:0000313" key="2">
    <source>
        <dbReference type="EMBL" id="SDY21394.1"/>
    </source>
</evidence>
<keyword evidence="1" id="KW-0812">Transmembrane</keyword>
<proteinExistence type="predicted"/>
<dbReference type="EMBL" id="FNPF01000004">
    <property type="protein sequence ID" value="SDY21394.1"/>
    <property type="molecule type" value="Genomic_DNA"/>
</dbReference>
<dbReference type="STRING" id="321339.SAMN05444340_104291"/>
<keyword evidence="1" id="KW-0472">Membrane</keyword>
<dbReference type="RefSeq" id="WP_089881681.1">
    <property type="nucleotide sequence ID" value="NZ_FNPF01000004.1"/>
</dbReference>